<protein>
    <submittedName>
        <fullName evidence="6">Unannotated protein</fullName>
    </submittedName>
</protein>
<organism evidence="6">
    <name type="scientific">freshwater metagenome</name>
    <dbReference type="NCBI Taxonomy" id="449393"/>
    <lineage>
        <taxon>unclassified sequences</taxon>
        <taxon>metagenomes</taxon>
        <taxon>ecological metagenomes</taxon>
    </lineage>
</organism>
<dbReference type="EMBL" id="CAFBMT010000002">
    <property type="protein sequence ID" value="CAB4913385.1"/>
    <property type="molecule type" value="Genomic_DNA"/>
</dbReference>
<gene>
    <name evidence="2" type="ORF">UFOPK2656_00776</name>
    <name evidence="3" type="ORF">UFOPK3099_02859</name>
    <name evidence="4" type="ORF">UFOPK3267_01634</name>
    <name evidence="5" type="ORF">UFOPK3651_00359</name>
    <name evidence="6" type="ORF">UFOPK3931_02315</name>
    <name evidence="1" type="ORF">UFOPK4189_00216</name>
</gene>
<dbReference type="InterPro" id="IPR036520">
    <property type="entry name" value="UPF0759_sf"/>
</dbReference>
<dbReference type="PANTHER" id="PTHR30348">
    <property type="entry name" value="UNCHARACTERIZED PROTEIN YECE"/>
    <property type="match status" value="1"/>
</dbReference>
<dbReference type="Gene3D" id="3.20.20.410">
    <property type="entry name" value="Protein of unknown function UPF0759"/>
    <property type="match status" value="1"/>
</dbReference>
<dbReference type="InterPro" id="IPR002763">
    <property type="entry name" value="DUF72"/>
</dbReference>
<evidence type="ECO:0000313" key="3">
    <source>
        <dbReference type="EMBL" id="CAB4835724.1"/>
    </source>
</evidence>
<dbReference type="EMBL" id="CAFBIY010000089">
    <property type="protein sequence ID" value="CAB4851650.1"/>
    <property type="molecule type" value="Genomic_DNA"/>
</dbReference>
<evidence type="ECO:0000313" key="5">
    <source>
        <dbReference type="EMBL" id="CAB4913385.1"/>
    </source>
</evidence>
<dbReference type="EMBL" id="CAEZYF010000004">
    <property type="protein sequence ID" value="CAB4712732.1"/>
    <property type="molecule type" value="Genomic_DNA"/>
</dbReference>
<dbReference type="AlphaFoldDB" id="A0A6J7PL41"/>
<dbReference type="PANTHER" id="PTHR30348:SF9">
    <property type="entry name" value="UPF0759 PROTEIN YECE"/>
    <property type="match status" value="1"/>
</dbReference>
<evidence type="ECO:0000313" key="6">
    <source>
        <dbReference type="EMBL" id="CAB5003392.1"/>
    </source>
</evidence>
<dbReference type="Pfam" id="PF01904">
    <property type="entry name" value="DUF72"/>
    <property type="match status" value="1"/>
</dbReference>
<dbReference type="EMBL" id="CAESGF010000001">
    <property type="protein sequence ID" value="CAB4362441.1"/>
    <property type="molecule type" value="Genomic_DNA"/>
</dbReference>
<dbReference type="EMBL" id="CAFAAV010000331">
    <property type="protein sequence ID" value="CAB4835724.1"/>
    <property type="molecule type" value="Genomic_DNA"/>
</dbReference>
<dbReference type="SUPFAM" id="SSF117396">
    <property type="entry name" value="TM1631-like"/>
    <property type="match status" value="1"/>
</dbReference>
<sequence length="249" mass="27817">MFNAVEGNTTFYASPTPSTIAKWAEQAQPGFRFVFKVPKRITHDQRLRDVHGELDVFCSLLEPLGELVGGLTLQLPPSFGPSDLDALDRVLGRASDAHRWSVEPRHPEFFRGGGRRMFDELLARHGAERVLLDTEPLFAQPPITDAGREECQQKPQLATITEPLTGHPIVRCIGNDDPEVTEAGLQRWEPVVARWLRDGRTPTFFVHTPTNLDTPALAQAFHAAVAMRVPGLAPLPRPLPVEQWPDRLF</sequence>
<dbReference type="EMBL" id="CAFBOL010000077">
    <property type="protein sequence ID" value="CAB5003392.1"/>
    <property type="molecule type" value="Genomic_DNA"/>
</dbReference>
<reference evidence="6" key="1">
    <citation type="submission" date="2020-05" db="EMBL/GenBank/DDBJ databases">
        <authorList>
            <person name="Chiriac C."/>
            <person name="Salcher M."/>
            <person name="Ghai R."/>
            <person name="Kavagutti S V."/>
        </authorList>
    </citation>
    <scope>NUCLEOTIDE SEQUENCE</scope>
</reference>
<evidence type="ECO:0000313" key="2">
    <source>
        <dbReference type="EMBL" id="CAB4712732.1"/>
    </source>
</evidence>
<evidence type="ECO:0000313" key="1">
    <source>
        <dbReference type="EMBL" id="CAB4362441.1"/>
    </source>
</evidence>
<name>A0A6J7PL41_9ZZZZ</name>
<accession>A0A6J7PL41</accession>
<evidence type="ECO:0000313" key="4">
    <source>
        <dbReference type="EMBL" id="CAB4851650.1"/>
    </source>
</evidence>
<proteinExistence type="predicted"/>